<geneLocation type="plasmid" evidence="1 2">
    <name>AZOBR_p3</name>
</geneLocation>
<proteinExistence type="predicted"/>
<dbReference type="KEGG" id="abs:AZOBR_p310212"/>
<evidence type="ECO:0000313" key="1">
    <source>
        <dbReference type="EMBL" id="CCD02470.1"/>
    </source>
</evidence>
<dbReference type="AlphaFoldDB" id="A0A9P1NQZ8"/>
<gene>
    <name evidence="1" type="ORF">AZOBR_p310212</name>
</gene>
<accession>A0A9P1NQZ8</accession>
<name>A0A9P1NQZ8_9PROT</name>
<reference evidence="1 2" key="1">
    <citation type="journal article" date="2011" name="PLoS Genet.">
        <title>Azospirillum genomes reveal transition of bacteria from aquatic to terrestrial environments.</title>
        <authorList>
            <person name="Wisniewski-Dye F."/>
            <person name="Borziak K."/>
            <person name="Khalsa-Moyers G."/>
            <person name="Alexandre G."/>
            <person name="Sukharnikov L.O."/>
            <person name="Wuichet K."/>
            <person name="Hurst G.B."/>
            <person name="McDonald W.H."/>
            <person name="Robertson J.S."/>
            <person name="Barbe V."/>
            <person name="Calteau A."/>
            <person name="Rouy Z."/>
            <person name="Mangenot S."/>
            <person name="Prigent-Combaret C."/>
            <person name="Normand P."/>
            <person name="Boyer M."/>
            <person name="Siguier P."/>
            <person name="Dessaux Y."/>
            <person name="Elmerich C."/>
            <person name="Condemine G."/>
            <person name="Krishnen G."/>
            <person name="Kennedy I."/>
            <person name="Paterson A.H."/>
            <person name="Gonzalez V."/>
            <person name="Mavingui P."/>
            <person name="Zhulin I.B."/>
        </authorList>
    </citation>
    <scope>NUCLEOTIDE SEQUENCE [LARGE SCALE GENOMIC DNA]</scope>
    <source>
        <strain evidence="1 2">Sp245</strain>
    </source>
</reference>
<keyword evidence="1" id="KW-0614">Plasmid</keyword>
<keyword evidence="2" id="KW-1185">Reference proteome</keyword>
<dbReference type="Proteomes" id="UP000007319">
    <property type="component" value="Plasmid AZOBR_p3"/>
</dbReference>
<protein>
    <submittedName>
        <fullName evidence="1">Uncharacterized protein</fullName>
    </submittedName>
</protein>
<sequence>MPKFIEPMLSEHISGRAWSGAARRSCTVMLSEPPVVMLSTASVDCLRRGRNCMNTAGSGVGCPVRGSRACRWRIAAPASAAPTPCSTISSGVTGSASDMVGVWIDPVNAQLMMTFFCGAFCGAAMGQSLCWFGSKGRTA</sequence>
<evidence type="ECO:0000313" key="2">
    <source>
        <dbReference type="Proteomes" id="UP000007319"/>
    </source>
</evidence>
<dbReference type="EMBL" id="HE577330">
    <property type="protein sequence ID" value="CCD02470.1"/>
    <property type="molecule type" value="Genomic_DNA"/>
</dbReference>
<organism evidence="1 2">
    <name type="scientific">Azospirillum baldaniorum</name>
    <dbReference type="NCBI Taxonomy" id="1064539"/>
    <lineage>
        <taxon>Bacteria</taxon>
        <taxon>Pseudomonadati</taxon>
        <taxon>Pseudomonadota</taxon>
        <taxon>Alphaproteobacteria</taxon>
        <taxon>Rhodospirillales</taxon>
        <taxon>Azospirillaceae</taxon>
        <taxon>Azospirillum</taxon>
    </lineage>
</organism>